<organism evidence="1 2">
    <name type="scientific">Candidatus Pelethenecus faecipullorum</name>
    <dbReference type="NCBI Taxonomy" id="2840900"/>
    <lineage>
        <taxon>Bacteria</taxon>
        <taxon>Bacillati</taxon>
        <taxon>Mycoplasmatota</taxon>
        <taxon>Mollicutes</taxon>
        <taxon>Candidatus Pelethenecus</taxon>
    </lineage>
</organism>
<evidence type="ECO:0000313" key="2">
    <source>
        <dbReference type="Proteomes" id="UP000886758"/>
    </source>
</evidence>
<name>A0A9D1KIR4_9MOLU</name>
<gene>
    <name evidence="1" type="ORF">IAD46_02120</name>
</gene>
<reference evidence="1" key="2">
    <citation type="journal article" date="2021" name="PeerJ">
        <title>Extensive microbial diversity within the chicken gut microbiome revealed by metagenomics and culture.</title>
        <authorList>
            <person name="Gilroy R."/>
            <person name="Ravi A."/>
            <person name="Getino M."/>
            <person name="Pursley I."/>
            <person name="Horton D.L."/>
            <person name="Alikhan N.F."/>
            <person name="Baker D."/>
            <person name="Gharbi K."/>
            <person name="Hall N."/>
            <person name="Watson M."/>
            <person name="Adriaenssens E.M."/>
            <person name="Foster-Nyarko E."/>
            <person name="Jarju S."/>
            <person name="Secka A."/>
            <person name="Antonio M."/>
            <person name="Oren A."/>
            <person name="Chaudhuri R.R."/>
            <person name="La Ragione R."/>
            <person name="Hildebrand F."/>
            <person name="Pallen M.J."/>
        </authorList>
    </citation>
    <scope>NUCLEOTIDE SEQUENCE</scope>
    <source>
        <strain evidence="1">ChiW17-6978</strain>
    </source>
</reference>
<evidence type="ECO:0000313" key="1">
    <source>
        <dbReference type="EMBL" id="HIT49801.1"/>
    </source>
</evidence>
<dbReference type="Proteomes" id="UP000886758">
    <property type="component" value="Unassembled WGS sequence"/>
</dbReference>
<comment type="caution">
    <text evidence="1">The sequence shown here is derived from an EMBL/GenBank/DDBJ whole genome shotgun (WGS) entry which is preliminary data.</text>
</comment>
<accession>A0A9D1KIR4</accession>
<proteinExistence type="predicted"/>
<protein>
    <submittedName>
        <fullName evidence="1">Uncharacterized protein</fullName>
    </submittedName>
</protein>
<dbReference type="AlphaFoldDB" id="A0A9D1KIR4"/>
<reference evidence="1" key="1">
    <citation type="submission" date="2020-10" db="EMBL/GenBank/DDBJ databases">
        <authorList>
            <person name="Gilroy R."/>
        </authorList>
    </citation>
    <scope>NUCLEOTIDE SEQUENCE</scope>
    <source>
        <strain evidence="1">ChiW17-6978</strain>
    </source>
</reference>
<dbReference type="EMBL" id="DVLF01000069">
    <property type="protein sequence ID" value="HIT49801.1"/>
    <property type="molecule type" value="Genomic_DNA"/>
</dbReference>
<sequence length="135" mass="15893">MNRKEIVLEIRTQRKLKGHKPAVVMLKKNIGKIYLEGTADFILSFKENTIYFQRLSFLTKKLVPQKDFTLPIDTIKSYHLRQINIAMNCLSLYTADRNFIEIFYATHTTDTYESEQNIKALIQYLTEKGIKESRI</sequence>